<feature type="compositionally biased region" description="Basic and acidic residues" evidence="1">
    <location>
        <begin position="105"/>
        <end position="115"/>
    </location>
</feature>
<dbReference type="PANTHER" id="PTHR24216:SF65">
    <property type="entry name" value="PAXILLIN-LIKE PROTEIN 1"/>
    <property type="match status" value="1"/>
</dbReference>
<feature type="compositionally biased region" description="Acidic residues" evidence="1">
    <location>
        <begin position="824"/>
        <end position="833"/>
    </location>
</feature>
<feature type="region of interest" description="Disordered" evidence="1">
    <location>
        <begin position="1018"/>
        <end position="1150"/>
    </location>
</feature>
<dbReference type="RefSeq" id="XP_018273919.1">
    <property type="nucleotide sequence ID" value="XM_018415954.1"/>
</dbReference>
<name>A0A194SBP0_RHOGW</name>
<dbReference type="STRING" id="578459.A0A194SBP0"/>
<feature type="compositionally biased region" description="Polar residues" evidence="1">
    <location>
        <begin position="1118"/>
        <end position="1127"/>
    </location>
</feature>
<feature type="compositionally biased region" description="Pro residues" evidence="1">
    <location>
        <begin position="1035"/>
        <end position="1044"/>
    </location>
</feature>
<evidence type="ECO:0000256" key="1">
    <source>
        <dbReference type="SAM" id="MobiDB-lite"/>
    </source>
</evidence>
<accession>A0A194SBP0</accession>
<feature type="compositionally biased region" description="Polar residues" evidence="1">
    <location>
        <begin position="626"/>
        <end position="646"/>
    </location>
</feature>
<feature type="region of interest" description="Disordered" evidence="1">
    <location>
        <begin position="1"/>
        <end position="206"/>
    </location>
</feature>
<dbReference type="EMBL" id="KQ474074">
    <property type="protein sequence ID" value="KPV77870.1"/>
    <property type="molecule type" value="Genomic_DNA"/>
</dbReference>
<feature type="region of interest" description="Disordered" evidence="1">
    <location>
        <begin position="972"/>
        <end position="997"/>
    </location>
</feature>
<evidence type="ECO:0000313" key="3">
    <source>
        <dbReference type="Proteomes" id="UP000053890"/>
    </source>
</evidence>
<sequence length="1150" mass="120993">MHARASPSAASERRPAAHAPPSPPAPRAAAPPSDSALDSLPPPTRRTATHASSRTRPPDAVSPIDSSSAENTAEEVREDSGGAGNETDIEDEDGMGDESPSTGDEPSRPSHEHLPPHLAPFSAAMHPFPSNDADASHLHYGPMHYHRRSMHAAPPSSAEVLLSTATTEASASEADDVPRDVRPARPTKRHRMRSADLAQQPPLQHPRVPRLRRIGALGISVHSDSDPDEPNISGLDSVDRLPERYAGGSTSDVTRATDLGIDSDMLRKSHAGGSPVTAAGGPQQRARHRRPVGDATFRGVVDELAVQNRELRERLRRYEVDGVPNDLKQDRLFEIRFYEGLPTRKRVELEDYLTRYVQTYAESAVEPPEPELAGPAARVRFENSTLAGPSNSGLEPVSLSGTGSGIRLPPLAHPVHPATIPHFDGSAVISDPRSVAVAREIVSSLETLFQSSLLRTAHTRTPAASSAPLPELDPSRLLPGALDDSNEKYFANLLSHDFLSQGFVYLNLCLTMAQIHRFNVTVAFVQRAVRQFSSNLELSDDGGRIRWKGPRSPAVADDAALDAEMGDVVEFVKGKGKAREPDSVDGASSAPSRSTRASGSRDPSSGASSSLDPSVGTGTLLADSLAPSSRTGQTSLPSTGRKTSSAEPPRPVRPTAAVLQPMDRLQLSASPDEMTSRAPLDADAGAARAAKATAPAAVAADAAAAAPPAEHLQLLERVEPVDRRDEQHNKASSGKDGSDALSAANLDAHNLGIDLAQSLRTHASSQAVASTTSSTAKNAAGALVFYGNGLFCSDLSKEGEGPVTPPILPPKGELASHPLGALDRDEDEDEDEPSAVVGAEAMDVDGEDSPIDLDSAVFDVVDDEARATPSSSEGDGSGSGTSSLQRLRMSGMTPAFPADFFTVVVKTRHPLKRSAADTLPTPDSPGQVHADARAPSFSTILPASKRPRLAPAVSSEVLSTREIYHHPRVQIRRALGPTTTGVESNSSSSVEGDEDAAHAPWSCGQLLTSSNLAKHSGVRTAAARTASPVDEPVPVYLPPAPSPPHQDHGDYLLSLAAPSHSWSPEESGFHTSGSGSLAAPAVAPARHPRKRGAPPSLSVSTTTTGGGPMQRVKRSDGHASSTPPSSSADERPISLDDVVIVPQRSQLVRP</sequence>
<feature type="compositionally biased region" description="Low complexity" evidence="1">
    <location>
        <begin position="1"/>
        <end position="10"/>
    </location>
</feature>
<dbReference type="GO" id="GO:0005634">
    <property type="term" value="C:nucleus"/>
    <property type="evidence" value="ECO:0007669"/>
    <property type="project" value="InterPro"/>
</dbReference>
<dbReference type="Proteomes" id="UP000053890">
    <property type="component" value="Unassembled WGS sequence"/>
</dbReference>
<feature type="region of interest" description="Disordered" evidence="1">
    <location>
        <begin position="574"/>
        <end position="663"/>
    </location>
</feature>
<reference evidence="2 3" key="1">
    <citation type="journal article" date="2015" name="Front. Microbiol.">
        <title>Genome sequence of the plant growth promoting endophytic yeast Rhodotorula graminis WP1.</title>
        <authorList>
            <person name="Firrincieli A."/>
            <person name="Otillar R."/>
            <person name="Salamov A."/>
            <person name="Schmutz J."/>
            <person name="Khan Z."/>
            <person name="Redman R.S."/>
            <person name="Fleck N.D."/>
            <person name="Lindquist E."/>
            <person name="Grigoriev I.V."/>
            <person name="Doty S.L."/>
        </authorList>
    </citation>
    <scope>NUCLEOTIDE SEQUENCE [LARGE SCALE GENOMIC DNA]</scope>
    <source>
        <strain evidence="2 3">WP1</strain>
    </source>
</reference>
<feature type="compositionally biased region" description="Low complexity" evidence="1">
    <location>
        <begin position="27"/>
        <end position="55"/>
    </location>
</feature>
<feature type="compositionally biased region" description="Polar residues" evidence="1">
    <location>
        <begin position="1060"/>
        <end position="1075"/>
    </location>
</feature>
<feature type="compositionally biased region" description="Low complexity" evidence="1">
    <location>
        <begin position="978"/>
        <end position="990"/>
    </location>
</feature>
<dbReference type="GO" id="GO:0005737">
    <property type="term" value="C:cytoplasm"/>
    <property type="evidence" value="ECO:0007669"/>
    <property type="project" value="InterPro"/>
</dbReference>
<protein>
    <recommendedName>
        <fullName evidence="4">Frequency clock protein</fullName>
    </recommendedName>
</protein>
<dbReference type="OrthoDB" id="2536795at2759"/>
<dbReference type="GO" id="GO:0006355">
    <property type="term" value="P:regulation of DNA-templated transcription"/>
    <property type="evidence" value="ECO:0007669"/>
    <property type="project" value="InterPro"/>
</dbReference>
<organism evidence="2 3">
    <name type="scientific">Rhodotorula graminis (strain WP1)</name>
    <dbReference type="NCBI Taxonomy" id="578459"/>
    <lineage>
        <taxon>Eukaryota</taxon>
        <taxon>Fungi</taxon>
        <taxon>Dikarya</taxon>
        <taxon>Basidiomycota</taxon>
        <taxon>Pucciniomycotina</taxon>
        <taxon>Microbotryomycetes</taxon>
        <taxon>Sporidiobolales</taxon>
        <taxon>Sporidiobolaceae</taxon>
        <taxon>Rhodotorula</taxon>
    </lineage>
</organism>
<feature type="region of interest" description="Disordered" evidence="1">
    <location>
        <begin position="268"/>
        <end position="290"/>
    </location>
</feature>
<feature type="region of interest" description="Disordered" evidence="1">
    <location>
        <begin position="220"/>
        <end position="256"/>
    </location>
</feature>
<feature type="region of interest" description="Disordered" evidence="1">
    <location>
        <begin position="865"/>
        <end position="885"/>
    </location>
</feature>
<evidence type="ECO:0008006" key="4">
    <source>
        <dbReference type="Google" id="ProtNLM"/>
    </source>
</evidence>
<dbReference type="InterPro" id="IPR018554">
    <property type="entry name" value="FRQ"/>
</dbReference>
<dbReference type="OMA" id="NTWANEP"/>
<feature type="compositionally biased region" description="Basic and acidic residues" evidence="1">
    <location>
        <begin position="720"/>
        <end position="729"/>
    </location>
</feature>
<proteinExistence type="predicted"/>
<keyword evidence="3" id="KW-1185">Reference proteome</keyword>
<evidence type="ECO:0000313" key="2">
    <source>
        <dbReference type="EMBL" id="KPV77870.1"/>
    </source>
</evidence>
<feature type="region of interest" description="Disordered" evidence="1">
    <location>
        <begin position="720"/>
        <end position="741"/>
    </location>
</feature>
<feature type="region of interest" description="Disordered" evidence="1">
    <location>
        <begin position="797"/>
        <end position="834"/>
    </location>
</feature>
<feature type="compositionally biased region" description="Low complexity" evidence="1">
    <location>
        <begin position="587"/>
        <end position="614"/>
    </location>
</feature>
<dbReference type="Pfam" id="PF09421">
    <property type="entry name" value="FRQ"/>
    <property type="match status" value="2"/>
</dbReference>
<dbReference type="AlphaFoldDB" id="A0A194SBP0"/>
<dbReference type="GeneID" id="28976402"/>
<dbReference type="GO" id="GO:0007623">
    <property type="term" value="P:circadian rhythm"/>
    <property type="evidence" value="ECO:0007669"/>
    <property type="project" value="InterPro"/>
</dbReference>
<feature type="compositionally biased region" description="Low complexity" evidence="1">
    <location>
        <begin position="163"/>
        <end position="172"/>
    </location>
</feature>
<dbReference type="PANTHER" id="PTHR24216">
    <property type="entry name" value="PAXILLIN-RELATED"/>
    <property type="match status" value="1"/>
</dbReference>
<feature type="compositionally biased region" description="Acidic residues" evidence="1">
    <location>
        <begin position="87"/>
        <end position="96"/>
    </location>
</feature>
<gene>
    <name evidence="2" type="ORF">RHOBADRAFT_51670</name>
</gene>